<dbReference type="EMBL" id="FOIB01000005">
    <property type="protein sequence ID" value="SEU12599.1"/>
    <property type="molecule type" value="Genomic_DNA"/>
</dbReference>
<evidence type="ECO:0000313" key="4">
    <source>
        <dbReference type="Proteomes" id="UP000183760"/>
    </source>
</evidence>
<dbReference type="PANTHER" id="PTHR46018:SF2">
    <property type="entry name" value="ZINC PHOSPHODIESTERASE ELAC PROTEIN 1"/>
    <property type="match status" value="1"/>
</dbReference>
<keyword evidence="2" id="KW-0378">Hydrolase</keyword>
<proteinExistence type="predicted"/>
<dbReference type="SUPFAM" id="SSF56281">
    <property type="entry name" value="Metallo-hydrolase/oxidoreductase"/>
    <property type="match status" value="1"/>
</dbReference>
<evidence type="ECO:0000259" key="1">
    <source>
        <dbReference type="SMART" id="SM00849"/>
    </source>
</evidence>
<dbReference type="PANTHER" id="PTHR46018">
    <property type="entry name" value="ZINC PHOSPHODIESTERASE ELAC PROTEIN 1"/>
    <property type="match status" value="1"/>
</dbReference>
<evidence type="ECO:0000313" key="5">
    <source>
        <dbReference type="Proteomes" id="UP000321514"/>
    </source>
</evidence>
<dbReference type="STRING" id="1334629.MFUL124B02_25965"/>
<dbReference type="InterPro" id="IPR001279">
    <property type="entry name" value="Metallo-B-lactamas"/>
</dbReference>
<gene>
    <name evidence="2" type="ORF">MFU01_65420</name>
    <name evidence="3" type="ORF">SAMN05443572_105132</name>
</gene>
<dbReference type="Gene3D" id="3.60.15.10">
    <property type="entry name" value="Ribonuclease Z/Hydroxyacylglutathione hydrolase-like"/>
    <property type="match status" value="1"/>
</dbReference>
<dbReference type="GO" id="GO:0042781">
    <property type="term" value="F:3'-tRNA processing endoribonuclease activity"/>
    <property type="evidence" value="ECO:0007669"/>
    <property type="project" value="TreeGrafter"/>
</dbReference>
<dbReference type="InterPro" id="IPR036866">
    <property type="entry name" value="RibonucZ/Hydroxyglut_hydro"/>
</dbReference>
<dbReference type="Pfam" id="PF12706">
    <property type="entry name" value="Lactamase_B_2"/>
    <property type="match status" value="1"/>
</dbReference>
<dbReference type="SMART" id="SM00849">
    <property type="entry name" value="Lactamase_B"/>
    <property type="match status" value="1"/>
</dbReference>
<dbReference type="AlphaFoldDB" id="A0A511TBE6"/>
<accession>A0A511TBE6</accession>
<organism evidence="2 5">
    <name type="scientific">Myxococcus fulvus</name>
    <dbReference type="NCBI Taxonomy" id="33"/>
    <lineage>
        <taxon>Bacteria</taxon>
        <taxon>Pseudomonadati</taxon>
        <taxon>Myxococcota</taxon>
        <taxon>Myxococcia</taxon>
        <taxon>Myxococcales</taxon>
        <taxon>Cystobacterineae</taxon>
        <taxon>Myxococcaceae</taxon>
        <taxon>Myxococcus</taxon>
    </lineage>
</organism>
<evidence type="ECO:0000313" key="3">
    <source>
        <dbReference type="EMBL" id="SEU12599.1"/>
    </source>
</evidence>
<dbReference type="Proteomes" id="UP000183760">
    <property type="component" value="Unassembled WGS sequence"/>
</dbReference>
<reference evidence="2 5" key="2">
    <citation type="submission" date="2019-07" db="EMBL/GenBank/DDBJ databases">
        <title>Whole genome shotgun sequence of Myxococcus fulvus NBRC 100333.</title>
        <authorList>
            <person name="Hosoyama A."/>
            <person name="Uohara A."/>
            <person name="Ohji S."/>
            <person name="Ichikawa N."/>
        </authorList>
    </citation>
    <scope>NUCLEOTIDE SEQUENCE [LARGE SCALE GENOMIC DNA]</scope>
    <source>
        <strain evidence="2 5">NBRC 100333</strain>
    </source>
</reference>
<evidence type="ECO:0000313" key="2">
    <source>
        <dbReference type="EMBL" id="GEN11505.1"/>
    </source>
</evidence>
<dbReference type="Proteomes" id="UP000321514">
    <property type="component" value="Unassembled WGS sequence"/>
</dbReference>
<keyword evidence="4" id="KW-1185">Reference proteome</keyword>
<dbReference type="EMBL" id="BJXR01000048">
    <property type="protein sequence ID" value="GEN11505.1"/>
    <property type="molecule type" value="Genomic_DNA"/>
</dbReference>
<reference evidence="3 4" key="1">
    <citation type="submission" date="2016-10" db="EMBL/GenBank/DDBJ databases">
        <authorList>
            <person name="Varghese N."/>
            <person name="Submissions S."/>
        </authorList>
    </citation>
    <scope>NUCLEOTIDE SEQUENCE [LARGE SCALE GENOMIC DNA]</scope>
    <source>
        <strain evidence="3 4">DSM 16525</strain>
    </source>
</reference>
<dbReference type="CDD" id="cd07715">
    <property type="entry name" value="TaR3-like_MBL-fold"/>
    <property type="match status" value="1"/>
</dbReference>
<sequence>MRNQARVPFEVRFWGVRGSIPAPGPQTKRYGGNTPCVEVRCGDELLIFDLGSGARALGDSLLASGTSPVRGNIFISHYHYDHLQGLPFFAPIFIPTSELTVNGPARNGRSTRELLSGQMVQPYFPVTAEGAFRAKLTYRDLAPGDTLQVGPAKVRWLELNHPGGNLGYRVECGDKSVVYATDVEHGSELDAAMFEFARGADLFIYDSMYTEDEYHGRCGPARTGWGHSTWQAAVAAADAAEVKTLVLFHHDPSRDDAAMDKLLRQVRKHRPEAIAAKEAMVLTL</sequence>
<feature type="domain" description="Metallo-beta-lactamase" evidence="1">
    <location>
        <begin position="33"/>
        <end position="227"/>
    </location>
</feature>
<comment type="caution">
    <text evidence="2">The sequence shown here is derived from an EMBL/GenBank/DDBJ whole genome shotgun (WGS) entry which is preliminary data.</text>
</comment>
<protein>
    <submittedName>
        <fullName evidence="2">MBL fold metallo-hydrolase</fullName>
    </submittedName>
    <submittedName>
        <fullName evidence="3">Phosphoribosyl 1,2-cyclic phosphodiesterase</fullName>
    </submittedName>
</protein>
<name>A0A511TBE6_MYXFU</name>